<dbReference type="STRING" id="610380.E2BHF5"/>
<dbReference type="Proteomes" id="UP000008237">
    <property type="component" value="Unassembled WGS sequence"/>
</dbReference>
<dbReference type="OMA" id="DMLLIAM"/>
<dbReference type="PANTHER" id="PTHR16043:SF1">
    <property type="entry name" value="DALR ANTICODON-BINDING DOMAIN-CONTAINING PROTEIN 3"/>
    <property type="match status" value="1"/>
</dbReference>
<dbReference type="GO" id="GO:0106217">
    <property type="term" value="P:tRNA C3-cytosine methylation"/>
    <property type="evidence" value="ECO:0007669"/>
    <property type="project" value="TreeGrafter"/>
</dbReference>
<dbReference type="InterPro" id="IPR037380">
    <property type="entry name" value="DALRD3"/>
</dbReference>
<dbReference type="EMBL" id="GL448287">
    <property type="protein sequence ID" value="EFN84924.1"/>
    <property type="molecule type" value="Genomic_DNA"/>
</dbReference>
<accession>E2BHF5</accession>
<organism evidence="3">
    <name type="scientific">Harpegnathos saltator</name>
    <name type="common">Jerdon's jumping ant</name>
    <dbReference type="NCBI Taxonomy" id="610380"/>
    <lineage>
        <taxon>Eukaryota</taxon>
        <taxon>Metazoa</taxon>
        <taxon>Ecdysozoa</taxon>
        <taxon>Arthropoda</taxon>
        <taxon>Hexapoda</taxon>
        <taxon>Insecta</taxon>
        <taxon>Pterygota</taxon>
        <taxon>Neoptera</taxon>
        <taxon>Endopterygota</taxon>
        <taxon>Hymenoptera</taxon>
        <taxon>Apocrita</taxon>
        <taxon>Aculeata</taxon>
        <taxon>Formicoidea</taxon>
        <taxon>Formicidae</taxon>
        <taxon>Ponerinae</taxon>
        <taxon>Ponerini</taxon>
        <taxon>Harpegnathos</taxon>
    </lineage>
</organism>
<dbReference type="OrthoDB" id="9990834at2759"/>
<feature type="domain" description="DALR anticodon binding" evidence="1">
    <location>
        <begin position="273"/>
        <end position="408"/>
    </location>
</feature>
<evidence type="ECO:0000259" key="1">
    <source>
        <dbReference type="SMART" id="SM00836"/>
    </source>
</evidence>
<dbReference type="InterPro" id="IPR009080">
    <property type="entry name" value="tRNAsynth_Ia_anticodon-bd"/>
</dbReference>
<dbReference type="GO" id="GO:0004814">
    <property type="term" value="F:arginine-tRNA ligase activity"/>
    <property type="evidence" value="ECO:0007669"/>
    <property type="project" value="InterPro"/>
</dbReference>
<dbReference type="AlphaFoldDB" id="E2BHF5"/>
<evidence type="ECO:0000313" key="3">
    <source>
        <dbReference type="Proteomes" id="UP000008237"/>
    </source>
</evidence>
<keyword evidence="3" id="KW-1185">Reference proteome</keyword>
<dbReference type="InterPro" id="IPR008909">
    <property type="entry name" value="DALR_anticod-bd"/>
</dbReference>
<reference evidence="2 3" key="1">
    <citation type="journal article" date="2010" name="Science">
        <title>Genomic comparison of the ants Camponotus floridanus and Harpegnathos saltator.</title>
        <authorList>
            <person name="Bonasio R."/>
            <person name="Zhang G."/>
            <person name="Ye C."/>
            <person name="Mutti N.S."/>
            <person name="Fang X."/>
            <person name="Qin N."/>
            <person name="Donahue G."/>
            <person name="Yang P."/>
            <person name="Li Q."/>
            <person name="Li C."/>
            <person name="Zhang P."/>
            <person name="Huang Z."/>
            <person name="Berger S.L."/>
            <person name="Reinberg D."/>
            <person name="Wang J."/>
            <person name="Liebig J."/>
        </authorList>
    </citation>
    <scope>NUCLEOTIDE SEQUENCE [LARGE SCALE GENOMIC DNA]</scope>
    <source>
        <strain evidence="2 3">R22 G/1</strain>
    </source>
</reference>
<dbReference type="Pfam" id="PF05746">
    <property type="entry name" value="DALR_1"/>
    <property type="match status" value="1"/>
</dbReference>
<dbReference type="GO" id="GO:0005524">
    <property type="term" value="F:ATP binding"/>
    <property type="evidence" value="ECO:0007669"/>
    <property type="project" value="InterPro"/>
</dbReference>
<dbReference type="GO" id="GO:0006420">
    <property type="term" value="P:arginyl-tRNA aminoacylation"/>
    <property type="evidence" value="ECO:0007669"/>
    <property type="project" value="InterPro"/>
</dbReference>
<sequence>MESWTDFCSRSLVDKIVHYLTECTYENFTAFKVNNRNLAVNGEFYFINNFNAWKRFVFEQLLSKSGDWPIRIQRCSLQKEKICVYLNRMDVIPNIIKTAISCDNTFGRIIANDKVFNLRYQSDTKSDLTTQRLRLIRSIIAKVMDLHGYRISDEDCNDKYIFTSRSKGSIEDGYERYVCGVVKNIQSNTKEIHATWEQCIKDRMDYLNNNYHYMFNCEENEDNVEKYLILCDMAHAIIIFDLISVAPRQPVVIEYNICKSSTYIRNTKGASFVLYNTARIARIIAKYNMMVLCGEFPPLPNIDDVDFSQLQQEEEWELIYNFIFGYPQMLQNCLRYKPNFQIYPQVICTFLSELCQKFSSYYGKTKILMGGSVHLAPKMFARLYMLQALQVVLSNALSILDIKPVSQM</sequence>
<proteinExistence type="predicted"/>
<evidence type="ECO:0000313" key="2">
    <source>
        <dbReference type="EMBL" id="EFN84924.1"/>
    </source>
</evidence>
<dbReference type="FunCoup" id="E2BHF5">
    <property type="interactions" value="21"/>
</dbReference>
<name>E2BHF5_HARSA</name>
<gene>
    <name evidence="2" type="ORF">EAI_04793</name>
</gene>
<dbReference type="PANTHER" id="PTHR16043">
    <property type="entry name" value="DALRD3 PROTEIN"/>
    <property type="match status" value="1"/>
</dbReference>
<protein>
    <submittedName>
        <fullName evidence="2">DALR anticodon-binding domain-containing protein 3</fullName>
    </submittedName>
</protein>
<dbReference type="Gene3D" id="1.10.730.10">
    <property type="entry name" value="Isoleucyl-tRNA Synthetase, Domain 1"/>
    <property type="match status" value="1"/>
</dbReference>
<dbReference type="SUPFAM" id="SSF47323">
    <property type="entry name" value="Anticodon-binding domain of a subclass of class I aminoacyl-tRNA synthetases"/>
    <property type="match status" value="1"/>
</dbReference>
<dbReference type="SMART" id="SM00836">
    <property type="entry name" value="DALR_1"/>
    <property type="match status" value="1"/>
</dbReference>
<dbReference type="InParanoid" id="E2BHF5"/>
<dbReference type="GO" id="GO:0000049">
    <property type="term" value="F:tRNA binding"/>
    <property type="evidence" value="ECO:0007669"/>
    <property type="project" value="TreeGrafter"/>
</dbReference>